<comment type="pathway">
    <text evidence="1">Amino-acid biosynthesis; L-histidine biosynthesis; L-histidine from 5-phospho-alpha-D-ribose 1-diphosphate: step 8/9.</text>
</comment>
<proteinExistence type="inferred from homology"/>
<evidence type="ECO:0000256" key="7">
    <source>
        <dbReference type="ARBA" id="ARBA00049158"/>
    </source>
</evidence>
<dbReference type="AlphaFoldDB" id="A0A4Z1T045"/>
<dbReference type="Pfam" id="PF02811">
    <property type="entry name" value="PHP"/>
    <property type="match status" value="1"/>
</dbReference>
<evidence type="ECO:0000256" key="5">
    <source>
        <dbReference type="ARBA" id="ARBA00022801"/>
    </source>
</evidence>
<dbReference type="VEuPathDB" id="GiardiaDB:GMRT_13314"/>
<comment type="similarity">
    <text evidence="2">Belongs to the PHP hydrolase family. HisK subfamily.</text>
</comment>
<dbReference type="PANTHER" id="PTHR21039">
    <property type="entry name" value="HISTIDINOL PHOSPHATASE-RELATED"/>
    <property type="match status" value="1"/>
</dbReference>
<evidence type="ECO:0000259" key="8">
    <source>
        <dbReference type="Pfam" id="PF02811"/>
    </source>
</evidence>
<keyword evidence="4" id="KW-0028">Amino-acid biosynthesis</keyword>
<evidence type="ECO:0000256" key="2">
    <source>
        <dbReference type="ARBA" id="ARBA00009152"/>
    </source>
</evidence>
<dbReference type="InterPro" id="IPR010140">
    <property type="entry name" value="Histidinol_P_phosphatase_HisJ"/>
</dbReference>
<evidence type="ECO:0000256" key="4">
    <source>
        <dbReference type="ARBA" id="ARBA00022605"/>
    </source>
</evidence>
<dbReference type="EC" id="3.1.3.15" evidence="3"/>
<sequence length="328" mass="37804">MPPCIYDLHTHTFLCRHAEVVMPRVYFKLASEMGYRGVAYCCHCPFPGNAVTPAYRMAIEDFDIFMLMFEREREFAATHLPDLDITLNMEVDYVPAHPQLTHEFITKYMGEFDCVVGSLHYYELMGGRTNLTHLSFVEQYFKEWRKALRTGWFNVMAHMDFYKVILGVPWVKQHRKETNRFAFAALDDMAEYNASRAAQGLDPVVLEVNTGGVQYNDDFLPTESILEYAASKGIPMCLSSDCHFTPEIGRNFGGALRCLKRLGVTKLCYFKKKRLHTYSLDEALASFKEINCAKRSSELKADPVYGVSVQDQVDEMNDELNKRAFHKR</sequence>
<dbReference type="GO" id="GO:0005737">
    <property type="term" value="C:cytoplasm"/>
    <property type="evidence" value="ECO:0007669"/>
    <property type="project" value="TreeGrafter"/>
</dbReference>
<reference evidence="9 10" key="1">
    <citation type="submission" date="2019-05" db="EMBL/GenBank/DDBJ databases">
        <title>The compact genome of Giardia muris reveals important steps in the evolution of intestinal protozoan parasites.</title>
        <authorList>
            <person name="Xu F."/>
            <person name="Jimenez-Gonzalez A."/>
            <person name="Einarsson E."/>
            <person name="Astvaldsson A."/>
            <person name="Peirasmaki D."/>
            <person name="Eckmann L."/>
            <person name="Andersson J.O."/>
            <person name="Svard S.G."/>
            <person name="Jerlstrom-Hultqvist J."/>
        </authorList>
    </citation>
    <scope>NUCLEOTIDE SEQUENCE [LARGE SCALE GENOMIC DNA]</scope>
    <source>
        <strain evidence="9 10">Roberts-Thomson</strain>
    </source>
</reference>
<dbReference type="UniPathway" id="UPA00031">
    <property type="reaction ID" value="UER00013"/>
</dbReference>
<dbReference type="GO" id="GO:0000105">
    <property type="term" value="P:L-histidine biosynthetic process"/>
    <property type="evidence" value="ECO:0007669"/>
    <property type="project" value="UniProtKB-UniPathway"/>
</dbReference>
<dbReference type="GO" id="GO:0004401">
    <property type="term" value="F:histidinol-phosphatase activity"/>
    <property type="evidence" value="ECO:0007669"/>
    <property type="project" value="UniProtKB-EC"/>
</dbReference>
<dbReference type="Proteomes" id="UP000315496">
    <property type="component" value="Chromosome 5"/>
</dbReference>
<comment type="catalytic activity">
    <reaction evidence="7">
        <text>L-histidinol phosphate + H2O = L-histidinol + phosphate</text>
        <dbReference type="Rhea" id="RHEA:14465"/>
        <dbReference type="ChEBI" id="CHEBI:15377"/>
        <dbReference type="ChEBI" id="CHEBI:43474"/>
        <dbReference type="ChEBI" id="CHEBI:57699"/>
        <dbReference type="ChEBI" id="CHEBI:57980"/>
        <dbReference type="EC" id="3.1.3.15"/>
    </reaction>
</comment>
<comment type="caution">
    <text evidence="9">The sequence shown here is derived from an EMBL/GenBank/DDBJ whole genome shotgun (WGS) entry which is preliminary data.</text>
</comment>
<dbReference type="Gene3D" id="3.20.20.140">
    <property type="entry name" value="Metal-dependent hydrolases"/>
    <property type="match status" value="1"/>
</dbReference>
<keyword evidence="10" id="KW-1185">Reference proteome</keyword>
<dbReference type="InterPro" id="IPR004013">
    <property type="entry name" value="PHP_dom"/>
</dbReference>
<evidence type="ECO:0000256" key="1">
    <source>
        <dbReference type="ARBA" id="ARBA00004970"/>
    </source>
</evidence>
<dbReference type="EMBL" id="VDLU01000005">
    <property type="protein sequence ID" value="TNJ26277.1"/>
    <property type="molecule type" value="Genomic_DNA"/>
</dbReference>
<dbReference type="PANTHER" id="PTHR21039:SF0">
    <property type="entry name" value="HISTIDINOL-PHOSPHATASE"/>
    <property type="match status" value="1"/>
</dbReference>
<keyword evidence="6" id="KW-0368">Histidine biosynthesis</keyword>
<organism evidence="9 10">
    <name type="scientific">Giardia muris</name>
    <dbReference type="NCBI Taxonomy" id="5742"/>
    <lineage>
        <taxon>Eukaryota</taxon>
        <taxon>Metamonada</taxon>
        <taxon>Diplomonadida</taxon>
        <taxon>Hexamitidae</taxon>
        <taxon>Giardiinae</taxon>
        <taxon>Giardia</taxon>
    </lineage>
</organism>
<evidence type="ECO:0000256" key="6">
    <source>
        <dbReference type="ARBA" id="ARBA00023102"/>
    </source>
</evidence>
<dbReference type="OrthoDB" id="10251103at2759"/>
<protein>
    <recommendedName>
        <fullName evidence="3">histidinol-phosphatase</fullName>
        <ecNumber evidence="3">3.1.3.15</ecNumber>
    </recommendedName>
</protein>
<gene>
    <name evidence="9" type="ORF">GMRT_13314</name>
</gene>
<keyword evidence="5" id="KW-0378">Hydrolase</keyword>
<feature type="domain" description="PHP" evidence="8">
    <location>
        <begin position="7"/>
        <end position="175"/>
    </location>
</feature>
<name>A0A4Z1T045_GIAMU</name>
<evidence type="ECO:0000313" key="9">
    <source>
        <dbReference type="EMBL" id="TNJ26277.1"/>
    </source>
</evidence>
<accession>A0A4Z1T045</accession>
<evidence type="ECO:0000256" key="3">
    <source>
        <dbReference type="ARBA" id="ARBA00013085"/>
    </source>
</evidence>
<evidence type="ECO:0000313" key="10">
    <source>
        <dbReference type="Proteomes" id="UP000315496"/>
    </source>
</evidence>
<dbReference type="InterPro" id="IPR016195">
    <property type="entry name" value="Pol/histidinol_Pase-like"/>
</dbReference>
<dbReference type="SUPFAM" id="SSF89550">
    <property type="entry name" value="PHP domain-like"/>
    <property type="match status" value="1"/>
</dbReference>